<dbReference type="RefSeq" id="WP_340270703.1">
    <property type="nucleotide sequence ID" value="NZ_JBBEOG010000007.1"/>
</dbReference>
<accession>A0ABW0GP66</accession>
<evidence type="ECO:0000313" key="3">
    <source>
        <dbReference type="Proteomes" id="UP001596122"/>
    </source>
</evidence>
<feature type="transmembrane region" description="Helical" evidence="1">
    <location>
        <begin position="185"/>
        <end position="203"/>
    </location>
</feature>
<reference evidence="3" key="1">
    <citation type="journal article" date="2019" name="Int. J. Syst. Evol. Microbiol.">
        <title>The Global Catalogue of Microorganisms (GCM) 10K type strain sequencing project: providing services to taxonomists for standard genome sequencing and annotation.</title>
        <authorList>
            <consortium name="The Broad Institute Genomics Platform"/>
            <consortium name="The Broad Institute Genome Sequencing Center for Infectious Disease"/>
            <person name="Wu L."/>
            <person name="Ma J."/>
        </authorList>
    </citation>
    <scope>NUCLEOTIDE SEQUENCE [LARGE SCALE GENOMIC DNA]</scope>
    <source>
        <strain evidence="3">CCUG 43114</strain>
    </source>
</reference>
<protein>
    <recommendedName>
        <fullName evidence="4">DUF4386 family protein</fullName>
    </recommendedName>
</protein>
<name>A0ABW0GP66_9MICO</name>
<evidence type="ECO:0000256" key="1">
    <source>
        <dbReference type="SAM" id="Phobius"/>
    </source>
</evidence>
<feature type="transmembrane region" description="Helical" evidence="1">
    <location>
        <begin position="26"/>
        <end position="47"/>
    </location>
</feature>
<feature type="transmembrane region" description="Helical" evidence="1">
    <location>
        <begin position="158"/>
        <end position="178"/>
    </location>
</feature>
<keyword evidence="1" id="KW-0472">Membrane</keyword>
<sequence>MTTTTVTRPPSTPSDASAALERGAGVAALVKAATYLVGFGVMGAYLAPRGLLDVQGDPAASLQFLLDNQGVMYGWYLVLYLVGGIALVSLVLGVRRRLRGAPALARTAEVFGHIWAGLLLASGMVHLVGQQAVVALAADDRATAATVWASTGVVQDALGGGIEVVGAVWVLLVSVAALRTRAFSLGLAGLGVAVGVAGLWTVVPAAAGVAASAFGLGFVVWFVWAGIGLLRGPRRR</sequence>
<keyword evidence="3" id="KW-1185">Reference proteome</keyword>
<evidence type="ECO:0008006" key="4">
    <source>
        <dbReference type="Google" id="ProtNLM"/>
    </source>
</evidence>
<organism evidence="2 3">
    <name type="scientific">Aquipuribacter nitratireducens</name>
    <dbReference type="NCBI Taxonomy" id="650104"/>
    <lineage>
        <taxon>Bacteria</taxon>
        <taxon>Bacillati</taxon>
        <taxon>Actinomycetota</taxon>
        <taxon>Actinomycetes</taxon>
        <taxon>Micrococcales</taxon>
        <taxon>Intrasporangiaceae</taxon>
        <taxon>Aquipuribacter</taxon>
    </lineage>
</organism>
<dbReference type="EMBL" id="JBHSLD010000009">
    <property type="protein sequence ID" value="MFC5381247.1"/>
    <property type="molecule type" value="Genomic_DNA"/>
</dbReference>
<feature type="transmembrane region" description="Helical" evidence="1">
    <location>
        <begin position="73"/>
        <end position="94"/>
    </location>
</feature>
<keyword evidence="1" id="KW-0812">Transmembrane</keyword>
<dbReference type="Proteomes" id="UP001596122">
    <property type="component" value="Unassembled WGS sequence"/>
</dbReference>
<feature type="transmembrane region" description="Helical" evidence="1">
    <location>
        <begin position="209"/>
        <end position="230"/>
    </location>
</feature>
<feature type="transmembrane region" description="Helical" evidence="1">
    <location>
        <begin position="114"/>
        <end position="138"/>
    </location>
</feature>
<gene>
    <name evidence="2" type="ORF">ACFPJ6_10630</name>
</gene>
<comment type="caution">
    <text evidence="2">The sequence shown here is derived from an EMBL/GenBank/DDBJ whole genome shotgun (WGS) entry which is preliminary data.</text>
</comment>
<keyword evidence="1" id="KW-1133">Transmembrane helix</keyword>
<proteinExistence type="predicted"/>
<evidence type="ECO:0000313" key="2">
    <source>
        <dbReference type="EMBL" id="MFC5381247.1"/>
    </source>
</evidence>